<name>A0AAV5D8B4_ELECO</name>
<dbReference type="Proteomes" id="UP001054889">
    <property type="component" value="Unassembled WGS sequence"/>
</dbReference>
<comment type="caution">
    <text evidence="1">The sequence shown here is derived from an EMBL/GenBank/DDBJ whole genome shotgun (WGS) entry which is preliminary data.</text>
</comment>
<dbReference type="AlphaFoldDB" id="A0AAV5D8B4"/>
<organism evidence="1 2">
    <name type="scientific">Eleusine coracana subsp. coracana</name>
    <dbReference type="NCBI Taxonomy" id="191504"/>
    <lineage>
        <taxon>Eukaryota</taxon>
        <taxon>Viridiplantae</taxon>
        <taxon>Streptophyta</taxon>
        <taxon>Embryophyta</taxon>
        <taxon>Tracheophyta</taxon>
        <taxon>Spermatophyta</taxon>
        <taxon>Magnoliopsida</taxon>
        <taxon>Liliopsida</taxon>
        <taxon>Poales</taxon>
        <taxon>Poaceae</taxon>
        <taxon>PACMAD clade</taxon>
        <taxon>Chloridoideae</taxon>
        <taxon>Cynodonteae</taxon>
        <taxon>Eleusininae</taxon>
        <taxon>Eleusine</taxon>
    </lineage>
</organism>
<reference evidence="1" key="2">
    <citation type="submission" date="2021-12" db="EMBL/GenBank/DDBJ databases">
        <title>Resequencing data analysis of finger millet.</title>
        <authorList>
            <person name="Hatakeyama M."/>
            <person name="Aluri S."/>
            <person name="Balachadran M.T."/>
            <person name="Sivarajan S.R."/>
            <person name="Poveda L."/>
            <person name="Shimizu-Inatsugi R."/>
            <person name="Schlapbach R."/>
            <person name="Sreeman S.M."/>
            <person name="Shimizu K.K."/>
        </authorList>
    </citation>
    <scope>NUCLEOTIDE SEQUENCE</scope>
</reference>
<gene>
    <name evidence="1" type="primary">ga24415</name>
    <name evidence="1" type="ORF">PR202_ga24415</name>
</gene>
<reference evidence="1" key="1">
    <citation type="journal article" date="2018" name="DNA Res.">
        <title>Multiple hybrid de novo genome assembly of finger millet, an orphan allotetraploid crop.</title>
        <authorList>
            <person name="Hatakeyama M."/>
            <person name="Aluri S."/>
            <person name="Balachadran M.T."/>
            <person name="Sivarajan S.R."/>
            <person name="Patrignani A."/>
            <person name="Gruter S."/>
            <person name="Poveda L."/>
            <person name="Shimizu-Inatsugi R."/>
            <person name="Baeten J."/>
            <person name="Francoijs K.J."/>
            <person name="Nataraja K.N."/>
            <person name="Reddy Y.A.N."/>
            <person name="Phadnis S."/>
            <person name="Ravikumar R.L."/>
            <person name="Schlapbach R."/>
            <person name="Sreeman S.M."/>
            <person name="Shimizu K.K."/>
        </authorList>
    </citation>
    <scope>NUCLEOTIDE SEQUENCE</scope>
</reference>
<proteinExistence type="predicted"/>
<protein>
    <submittedName>
        <fullName evidence="1">Uncharacterized protein</fullName>
    </submittedName>
</protein>
<evidence type="ECO:0000313" key="2">
    <source>
        <dbReference type="Proteomes" id="UP001054889"/>
    </source>
</evidence>
<keyword evidence="2" id="KW-1185">Reference proteome</keyword>
<sequence>MLPSLPSSWLVGAPEAGHHLRQVIHTEPHHPIHVCVRIRHRSSAAAVMLLERRQLSSTTLLRYPPGLSSTLENRKSWLPLTSRWKSDL</sequence>
<accession>A0AAV5D8B4</accession>
<dbReference type="EMBL" id="BQKI01000013">
    <property type="protein sequence ID" value="GJN06661.1"/>
    <property type="molecule type" value="Genomic_DNA"/>
</dbReference>
<evidence type="ECO:0000313" key="1">
    <source>
        <dbReference type="EMBL" id="GJN06661.1"/>
    </source>
</evidence>